<dbReference type="GO" id="GO:0005789">
    <property type="term" value="C:endoplasmic reticulum membrane"/>
    <property type="evidence" value="ECO:0007669"/>
    <property type="project" value="UniProtKB-SubCell"/>
</dbReference>
<organism evidence="13 14">
    <name type="scientific">Mizuhopecten yessoensis</name>
    <name type="common">Japanese scallop</name>
    <name type="synonym">Patinopecten yessoensis</name>
    <dbReference type="NCBI Taxonomy" id="6573"/>
    <lineage>
        <taxon>Eukaryota</taxon>
        <taxon>Metazoa</taxon>
        <taxon>Spiralia</taxon>
        <taxon>Lophotrochozoa</taxon>
        <taxon>Mollusca</taxon>
        <taxon>Bivalvia</taxon>
        <taxon>Autobranchia</taxon>
        <taxon>Pteriomorphia</taxon>
        <taxon>Pectinida</taxon>
        <taxon>Pectinoidea</taxon>
        <taxon>Pectinidae</taxon>
        <taxon>Mizuhopecten</taxon>
    </lineage>
</organism>
<keyword evidence="7" id="KW-0931">ER-Golgi transport</keyword>
<dbReference type="STRING" id="6573.A0A210PDL7"/>
<dbReference type="CDD" id="cd15860">
    <property type="entry name" value="SNARE_USE1"/>
    <property type="match status" value="1"/>
</dbReference>
<dbReference type="EMBL" id="NEDP02080764">
    <property type="protein sequence ID" value="OWF34595.1"/>
    <property type="molecule type" value="Genomic_DNA"/>
</dbReference>
<dbReference type="OrthoDB" id="4506189at2759"/>
<evidence type="ECO:0000256" key="10">
    <source>
        <dbReference type="ARBA" id="ARBA00023136"/>
    </source>
</evidence>
<name>A0A210PDL7_MIZYE</name>
<evidence type="ECO:0000313" key="13">
    <source>
        <dbReference type="EMBL" id="OWF34595.1"/>
    </source>
</evidence>
<dbReference type="Pfam" id="PF09753">
    <property type="entry name" value="Use1"/>
    <property type="match status" value="1"/>
</dbReference>
<dbReference type="Proteomes" id="UP000242188">
    <property type="component" value="Unassembled WGS sequence"/>
</dbReference>
<dbReference type="InterPro" id="IPR019150">
    <property type="entry name" value="Vesicle_transport_protein_Use1"/>
</dbReference>
<comment type="similarity">
    <text evidence="2">Belongs to the USE1 family.</text>
</comment>
<evidence type="ECO:0000256" key="9">
    <source>
        <dbReference type="ARBA" id="ARBA00022989"/>
    </source>
</evidence>
<evidence type="ECO:0000256" key="2">
    <source>
        <dbReference type="ARBA" id="ARBA00007891"/>
    </source>
</evidence>
<gene>
    <name evidence="13" type="ORF">KP79_PYT24798</name>
</gene>
<evidence type="ECO:0000256" key="1">
    <source>
        <dbReference type="ARBA" id="ARBA00004163"/>
    </source>
</evidence>
<protein>
    <recommendedName>
        <fullName evidence="3">Vesicle transport protein USE1</fullName>
    </recommendedName>
    <alternativeName>
        <fullName evidence="11">USE1-like protein</fullName>
    </alternativeName>
</protein>
<reference evidence="13 14" key="1">
    <citation type="journal article" date="2017" name="Nat. Ecol. Evol.">
        <title>Scallop genome provides insights into evolution of bilaterian karyotype and development.</title>
        <authorList>
            <person name="Wang S."/>
            <person name="Zhang J."/>
            <person name="Jiao W."/>
            <person name="Li J."/>
            <person name="Xun X."/>
            <person name="Sun Y."/>
            <person name="Guo X."/>
            <person name="Huan P."/>
            <person name="Dong B."/>
            <person name="Zhang L."/>
            <person name="Hu X."/>
            <person name="Sun X."/>
            <person name="Wang J."/>
            <person name="Zhao C."/>
            <person name="Wang Y."/>
            <person name="Wang D."/>
            <person name="Huang X."/>
            <person name="Wang R."/>
            <person name="Lv J."/>
            <person name="Li Y."/>
            <person name="Zhang Z."/>
            <person name="Liu B."/>
            <person name="Lu W."/>
            <person name="Hui Y."/>
            <person name="Liang J."/>
            <person name="Zhou Z."/>
            <person name="Hou R."/>
            <person name="Li X."/>
            <person name="Liu Y."/>
            <person name="Li H."/>
            <person name="Ning X."/>
            <person name="Lin Y."/>
            <person name="Zhao L."/>
            <person name="Xing Q."/>
            <person name="Dou J."/>
            <person name="Li Y."/>
            <person name="Mao J."/>
            <person name="Guo H."/>
            <person name="Dou H."/>
            <person name="Li T."/>
            <person name="Mu C."/>
            <person name="Jiang W."/>
            <person name="Fu Q."/>
            <person name="Fu X."/>
            <person name="Miao Y."/>
            <person name="Liu J."/>
            <person name="Yu Q."/>
            <person name="Li R."/>
            <person name="Liao H."/>
            <person name="Li X."/>
            <person name="Kong Y."/>
            <person name="Jiang Z."/>
            <person name="Chourrout D."/>
            <person name="Li R."/>
            <person name="Bao Z."/>
        </authorList>
    </citation>
    <scope>NUCLEOTIDE SEQUENCE [LARGE SCALE GENOMIC DNA]</scope>
    <source>
        <strain evidence="13 14">PY_sf001</strain>
    </source>
</reference>
<evidence type="ECO:0000256" key="6">
    <source>
        <dbReference type="ARBA" id="ARBA00022824"/>
    </source>
</evidence>
<dbReference type="AlphaFoldDB" id="A0A210PDL7"/>
<evidence type="ECO:0000256" key="3">
    <source>
        <dbReference type="ARBA" id="ARBA00015843"/>
    </source>
</evidence>
<keyword evidence="8" id="KW-0653">Protein transport</keyword>
<proteinExistence type="inferred from homology"/>
<dbReference type="GO" id="GO:0015031">
    <property type="term" value="P:protein transport"/>
    <property type="evidence" value="ECO:0007669"/>
    <property type="project" value="UniProtKB-KW"/>
</dbReference>
<feature type="transmembrane region" description="Helical" evidence="12">
    <location>
        <begin position="64"/>
        <end position="87"/>
    </location>
</feature>
<evidence type="ECO:0000256" key="12">
    <source>
        <dbReference type="SAM" id="Phobius"/>
    </source>
</evidence>
<dbReference type="PANTHER" id="PTHR13050:SF7">
    <property type="entry name" value="VESICLE TRANSPORT PROTEIN USE1"/>
    <property type="match status" value="1"/>
</dbReference>
<dbReference type="PANTHER" id="PTHR13050">
    <property type="entry name" value="USE1-LIKE PROTEIN"/>
    <property type="match status" value="1"/>
</dbReference>
<keyword evidence="10 12" id="KW-0472">Membrane</keyword>
<evidence type="ECO:0000256" key="5">
    <source>
        <dbReference type="ARBA" id="ARBA00022692"/>
    </source>
</evidence>
<evidence type="ECO:0000256" key="11">
    <source>
        <dbReference type="ARBA" id="ARBA00032711"/>
    </source>
</evidence>
<dbReference type="GO" id="GO:0005484">
    <property type="term" value="F:SNAP receptor activity"/>
    <property type="evidence" value="ECO:0007669"/>
    <property type="project" value="TreeGrafter"/>
</dbReference>
<sequence length="98" mass="11656">MQERLADEMLMLTRNLKDSVRDSGRIVKEDSKKVMETTKLADVNYNKLAAVSEKVEKHTKGCDWCMWVMLAVVIMMFLFMIMFIRLFPKKHYIYDEDL</sequence>
<comment type="caution">
    <text evidence="13">The sequence shown here is derived from an EMBL/GenBank/DDBJ whole genome shotgun (WGS) entry which is preliminary data.</text>
</comment>
<keyword evidence="14" id="KW-1185">Reference proteome</keyword>
<keyword evidence="6" id="KW-0256">Endoplasmic reticulum</keyword>
<keyword evidence="5 12" id="KW-0812">Transmembrane</keyword>
<dbReference type="GO" id="GO:0006890">
    <property type="term" value="P:retrograde vesicle-mediated transport, Golgi to endoplasmic reticulum"/>
    <property type="evidence" value="ECO:0007669"/>
    <property type="project" value="TreeGrafter"/>
</dbReference>
<evidence type="ECO:0000256" key="8">
    <source>
        <dbReference type="ARBA" id="ARBA00022927"/>
    </source>
</evidence>
<keyword evidence="9 12" id="KW-1133">Transmembrane helix</keyword>
<evidence type="ECO:0000256" key="7">
    <source>
        <dbReference type="ARBA" id="ARBA00022892"/>
    </source>
</evidence>
<dbReference type="GO" id="GO:0031201">
    <property type="term" value="C:SNARE complex"/>
    <property type="evidence" value="ECO:0007669"/>
    <property type="project" value="TreeGrafter"/>
</dbReference>
<keyword evidence="4" id="KW-0813">Transport</keyword>
<comment type="subcellular location">
    <subcellularLocation>
        <location evidence="1">Endoplasmic reticulum membrane</location>
        <topology evidence="1">Single-pass type IV membrane protein</topology>
    </subcellularLocation>
</comment>
<accession>A0A210PDL7</accession>
<evidence type="ECO:0000313" key="14">
    <source>
        <dbReference type="Proteomes" id="UP000242188"/>
    </source>
</evidence>
<evidence type="ECO:0000256" key="4">
    <source>
        <dbReference type="ARBA" id="ARBA00022448"/>
    </source>
</evidence>